<name>A0A1L4BLT1_SALTI</name>
<dbReference type="AlphaFoldDB" id="A0A1L4BLT1"/>
<accession>A0A1L4BLT1</accession>
<reference evidence="1" key="1">
    <citation type="submission" date="2016-09" db="EMBL/GenBank/DDBJ databases">
        <title>Whole genome sequence analysis of Salmonella Typhi isolated in Thailand before and after the introduction of a national immunization program.</title>
        <authorList>
            <person name="Dyson Z.A."/>
            <person name="Thanh D.P."/>
            <person name="Bodhidatta L."/>
            <person name="Mason C.J."/>
            <person name="Rabaa M.A."/>
            <person name="Vinh P.V."/>
            <person name="Thanh T.H."/>
            <person name="Thwaites G.E."/>
            <person name="Baker S."/>
            <person name="Holt K.E."/>
        </authorList>
    </citation>
    <scope>NUCLEOTIDE SEQUENCE</scope>
    <source>
        <strain evidence="1">Salmonella Typhi Ty031 plasmid pTy031_01</strain>
        <plasmid evidence="1">pTy031_01</plasmid>
    </source>
</reference>
<evidence type="ECO:0000313" key="1">
    <source>
        <dbReference type="EMBL" id="API82891.1"/>
    </source>
</evidence>
<geneLocation type="plasmid" evidence="1">
    <name>pTy031_01</name>
</geneLocation>
<dbReference type="EMBL" id="KX833210">
    <property type="protein sequence ID" value="API82891.1"/>
    <property type="molecule type" value="Genomic_DNA"/>
</dbReference>
<protein>
    <submittedName>
        <fullName evidence="1">Uncharacterized protein</fullName>
    </submittedName>
</protein>
<sequence length="203" mass="24125">MELYFNNMRKAYDTLISAIRTDEMVQTVIKRQDSLVKIMEKASSVFQEQQLTGKKRILQNDNDLALTIANIGVETNFKEINYYRNLVSDTLLFNLGMKLIFSEIEQRYDTLFGSLRSYEKGDFEFHYKVYKTITDDQRSYLRDVSGNSLSILEMYLDKTKTKREYSKDKIELALSRIYDSLCVYYGYQLYDTRLKREGSYEYE</sequence>
<proteinExistence type="predicted"/>
<keyword evidence="1" id="KW-0614">Plasmid</keyword>
<organism evidence="1">
    <name type="scientific">Salmonella typhi</name>
    <dbReference type="NCBI Taxonomy" id="90370"/>
    <lineage>
        <taxon>Bacteria</taxon>
        <taxon>Pseudomonadati</taxon>
        <taxon>Pseudomonadota</taxon>
        <taxon>Gammaproteobacteria</taxon>
        <taxon>Enterobacterales</taxon>
        <taxon>Enterobacteriaceae</taxon>
        <taxon>Salmonella</taxon>
    </lineage>
</organism>